<evidence type="ECO:0000313" key="3">
    <source>
        <dbReference type="Proteomes" id="UP000325797"/>
    </source>
</evidence>
<sequence length="59" mass="6221">MSQYNKAIVAFLGSLVTLLAAFGIDLPWATPEMVSAIGGVVTTFLVWLVPNKQPASAQS</sequence>
<accession>A0A5J6N1A0</accession>
<reference evidence="2 3" key="1">
    <citation type="submission" date="2019-08" db="EMBL/GenBank/DDBJ databases">
        <title>Hyperibacter terrae gen. nov., sp. nov. and Hyperibacter viscosus sp. nov., two new members in the family Rhodospirillaceae isolated from the rhizosphere of Hypericum perforatum.</title>
        <authorList>
            <person name="Noviana Z."/>
        </authorList>
    </citation>
    <scope>NUCLEOTIDE SEQUENCE [LARGE SCALE GENOMIC DNA]</scope>
    <source>
        <strain evidence="2 3">R5959</strain>
    </source>
</reference>
<evidence type="ECO:0000313" key="2">
    <source>
        <dbReference type="EMBL" id="QEX23762.1"/>
    </source>
</evidence>
<protein>
    <recommendedName>
        <fullName evidence="4">Holin</fullName>
    </recommendedName>
</protein>
<dbReference type="Proteomes" id="UP000325797">
    <property type="component" value="Chromosome"/>
</dbReference>
<evidence type="ECO:0000256" key="1">
    <source>
        <dbReference type="SAM" id="Phobius"/>
    </source>
</evidence>
<proteinExistence type="predicted"/>
<gene>
    <name evidence="2" type="ORF">FRZ61_37010</name>
</gene>
<dbReference type="RefSeq" id="WP_151119104.1">
    <property type="nucleotide sequence ID" value="NZ_CP042582.1"/>
</dbReference>
<keyword evidence="3" id="KW-1185">Reference proteome</keyword>
<organism evidence="2 3">
    <name type="scientific">Hypericibacter adhaerens</name>
    <dbReference type="NCBI Taxonomy" id="2602016"/>
    <lineage>
        <taxon>Bacteria</taxon>
        <taxon>Pseudomonadati</taxon>
        <taxon>Pseudomonadota</taxon>
        <taxon>Alphaproteobacteria</taxon>
        <taxon>Rhodospirillales</taxon>
        <taxon>Dongiaceae</taxon>
        <taxon>Hypericibacter</taxon>
    </lineage>
</organism>
<keyword evidence="1" id="KW-1133">Transmembrane helix</keyword>
<evidence type="ECO:0008006" key="4">
    <source>
        <dbReference type="Google" id="ProtNLM"/>
    </source>
</evidence>
<keyword evidence="1" id="KW-0472">Membrane</keyword>
<dbReference type="EMBL" id="CP042582">
    <property type="protein sequence ID" value="QEX23762.1"/>
    <property type="molecule type" value="Genomic_DNA"/>
</dbReference>
<name>A0A5J6N1A0_9PROT</name>
<dbReference type="KEGG" id="hadh:FRZ61_37010"/>
<dbReference type="AlphaFoldDB" id="A0A5J6N1A0"/>
<feature type="transmembrane region" description="Helical" evidence="1">
    <location>
        <begin position="33"/>
        <end position="50"/>
    </location>
</feature>
<keyword evidence="1" id="KW-0812">Transmembrane</keyword>